<comment type="caution">
    <text evidence="3">The sequence shown here is derived from an EMBL/GenBank/DDBJ whole genome shotgun (WGS) entry which is preliminary data.</text>
</comment>
<proteinExistence type="predicted"/>
<keyword evidence="2" id="KW-0732">Signal</keyword>
<evidence type="ECO:0000313" key="3">
    <source>
        <dbReference type="EMBL" id="MDR4126014.1"/>
    </source>
</evidence>
<reference evidence="3 4" key="1">
    <citation type="submission" date="2023-08" db="EMBL/GenBank/DDBJ databases">
        <title>Alcaligenaceae gen. nov., a novel taxon isolated from the sludge of Yixing Pesticide Factory.</title>
        <authorList>
            <person name="Ruan L."/>
        </authorList>
    </citation>
    <scope>NUCLEOTIDE SEQUENCE [LARGE SCALE GENOMIC DNA]</scope>
    <source>
        <strain evidence="3 4">LG-2</strain>
    </source>
</reference>
<feature type="signal peptide" evidence="2">
    <location>
        <begin position="1"/>
        <end position="29"/>
    </location>
</feature>
<feature type="compositionally biased region" description="Polar residues" evidence="1">
    <location>
        <begin position="181"/>
        <end position="190"/>
    </location>
</feature>
<accession>A0ABU1D6F5</accession>
<evidence type="ECO:0000313" key="4">
    <source>
        <dbReference type="Proteomes" id="UP001232156"/>
    </source>
</evidence>
<organism evidence="3 4">
    <name type="scientific">Yanghanlia caeni</name>
    <dbReference type="NCBI Taxonomy" id="3064283"/>
    <lineage>
        <taxon>Bacteria</taxon>
        <taxon>Pseudomonadati</taxon>
        <taxon>Pseudomonadota</taxon>
        <taxon>Betaproteobacteria</taxon>
        <taxon>Burkholderiales</taxon>
        <taxon>Alcaligenaceae</taxon>
        <taxon>Yanghanlia</taxon>
    </lineage>
</organism>
<name>A0ABU1D6F5_9BURK</name>
<feature type="region of interest" description="Disordered" evidence="1">
    <location>
        <begin position="131"/>
        <end position="190"/>
    </location>
</feature>
<keyword evidence="4" id="KW-1185">Reference proteome</keyword>
<dbReference type="RefSeq" id="WP_165279675.1">
    <property type="nucleotide sequence ID" value="NZ_JAUZQE010000016.1"/>
</dbReference>
<feature type="compositionally biased region" description="Low complexity" evidence="1">
    <location>
        <begin position="131"/>
        <end position="161"/>
    </location>
</feature>
<evidence type="ECO:0000256" key="1">
    <source>
        <dbReference type="SAM" id="MobiDB-lite"/>
    </source>
</evidence>
<sequence>MKAKKRLIRPATFVLAIAAAGFAPLAANAQSTSMADLQAQYKQDLQRCESLTDPEAKRTCRREAGAALQEARRNRLATPQADTAANAAARCQRLPADQRADCERLMTDSSAVQHGSVSGGGVLRELTITVPAGTPGATTSGSTYGSSTPSAAPSTMPAPSGYGTQPAPAPGSYGAQPSPAPSTYGTQPAR</sequence>
<protein>
    <submittedName>
        <fullName evidence="3">Uncharacterized protein</fullName>
    </submittedName>
</protein>
<dbReference type="Proteomes" id="UP001232156">
    <property type="component" value="Unassembled WGS sequence"/>
</dbReference>
<gene>
    <name evidence="3" type="ORF">Q8947_08455</name>
</gene>
<evidence type="ECO:0000256" key="2">
    <source>
        <dbReference type="SAM" id="SignalP"/>
    </source>
</evidence>
<dbReference type="EMBL" id="JAUZQE010000016">
    <property type="protein sequence ID" value="MDR4126014.1"/>
    <property type="molecule type" value="Genomic_DNA"/>
</dbReference>
<feature type="chain" id="PRO_5045134726" evidence="2">
    <location>
        <begin position="30"/>
        <end position="190"/>
    </location>
</feature>